<evidence type="ECO:0000313" key="1">
    <source>
        <dbReference type="EMBL" id="STI82376.1"/>
    </source>
</evidence>
<gene>
    <name evidence="2" type="ORF">NCTC8179_05306</name>
    <name evidence="1" type="ORF">NCTC8622_01347</name>
</gene>
<organism evidence="2 4">
    <name type="scientific">Escherichia coli</name>
    <dbReference type="NCBI Taxonomy" id="562"/>
    <lineage>
        <taxon>Bacteria</taxon>
        <taxon>Pseudomonadati</taxon>
        <taxon>Pseudomonadota</taxon>
        <taxon>Gammaproteobacteria</taxon>
        <taxon>Enterobacterales</taxon>
        <taxon>Enterobacteriaceae</taxon>
        <taxon>Escherichia</taxon>
    </lineage>
</organism>
<dbReference type="AlphaFoldDB" id="A0A377A9I8"/>
<protein>
    <submittedName>
        <fullName evidence="2">Enterobacterial putative membrane protein (DUF943)</fullName>
    </submittedName>
</protein>
<dbReference type="EMBL" id="UGEB01000001">
    <property type="protein sequence ID" value="STL00611.1"/>
    <property type="molecule type" value="Genomic_DNA"/>
</dbReference>
<evidence type="ECO:0000313" key="2">
    <source>
        <dbReference type="EMBL" id="STL00611.1"/>
    </source>
</evidence>
<dbReference type="Proteomes" id="UP000255543">
    <property type="component" value="Unassembled WGS sequence"/>
</dbReference>
<dbReference type="EMBL" id="UGCP01000002">
    <property type="protein sequence ID" value="STI82376.1"/>
    <property type="molecule type" value="Genomic_DNA"/>
</dbReference>
<sequence length="184" mass="21753">MKSKLQKIILCLFLLCCIYNLWTLRPVQILYTYSDAGNSVFLVVDHLPWTDSDKINWYLKHQNEIKNQHPLPEGSWHTWYVIDIGNGFTDYKKYIEGPYEDLYCFPTIKSNDNCIVKNYLMVINEYPYRNTHIGINDFTEYQLTQENKIERVFNPHDFKKTIFRNKPDKKIALSGTHITTSSSA</sequence>
<name>A0A377A9I8_ECOLX</name>
<evidence type="ECO:0000313" key="4">
    <source>
        <dbReference type="Proteomes" id="UP000255543"/>
    </source>
</evidence>
<dbReference type="InterPro" id="IPR010351">
    <property type="entry name" value="DUF943"/>
</dbReference>
<dbReference type="Proteomes" id="UP000254079">
    <property type="component" value="Unassembled WGS sequence"/>
</dbReference>
<dbReference type="Pfam" id="PF06092">
    <property type="entry name" value="DUF943"/>
    <property type="match status" value="1"/>
</dbReference>
<accession>A0A377A9I8</accession>
<reference evidence="3 4" key="1">
    <citation type="submission" date="2018-06" db="EMBL/GenBank/DDBJ databases">
        <authorList>
            <consortium name="Pathogen Informatics"/>
            <person name="Doyle S."/>
        </authorList>
    </citation>
    <scope>NUCLEOTIDE SEQUENCE [LARGE SCALE GENOMIC DNA]</scope>
    <source>
        <strain evidence="2 4">NCTC8179</strain>
        <strain evidence="1 3">NCTC8622</strain>
    </source>
</reference>
<evidence type="ECO:0000313" key="3">
    <source>
        <dbReference type="Proteomes" id="UP000254079"/>
    </source>
</evidence>
<proteinExistence type="predicted"/>